<feature type="transmembrane region" description="Helical" evidence="1">
    <location>
        <begin position="194"/>
        <end position="216"/>
    </location>
</feature>
<feature type="transmembrane region" description="Helical" evidence="1">
    <location>
        <begin position="129"/>
        <end position="146"/>
    </location>
</feature>
<name>A0A4R6BG23_9STAP</name>
<feature type="transmembrane region" description="Helical" evidence="1">
    <location>
        <begin position="340"/>
        <end position="363"/>
    </location>
</feature>
<organism evidence="2 3">
    <name type="scientific">Macrococcus brunensis</name>
    <dbReference type="NCBI Taxonomy" id="198483"/>
    <lineage>
        <taxon>Bacteria</taxon>
        <taxon>Bacillati</taxon>
        <taxon>Bacillota</taxon>
        <taxon>Bacilli</taxon>
        <taxon>Bacillales</taxon>
        <taxon>Staphylococcaceae</taxon>
        <taxon>Macrococcus</taxon>
    </lineage>
</organism>
<feature type="transmembrane region" description="Helical" evidence="1">
    <location>
        <begin position="106"/>
        <end position="123"/>
    </location>
</feature>
<dbReference type="EMBL" id="SCWA01000002">
    <property type="protein sequence ID" value="TDL98841.1"/>
    <property type="molecule type" value="Genomic_DNA"/>
</dbReference>
<keyword evidence="1" id="KW-0472">Membrane</keyword>
<dbReference type="OrthoDB" id="2387447at2"/>
<dbReference type="NCBIfam" id="NF047417">
    <property type="entry name" value="teichoic_AuxA"/>
    <property type="match status" value="1"/>
</dbReference>
<keyword evidence="1" id="KW-1133">Transmembrane helix</keyword>
<sequence>MKWFKNNIEVLIGYLLGALLFGMGLFIFFNADEIVHFKEIAINRLHMAQLSDFINIYSYAFIELLSHYIIAYPYIYSLIFVLYGLGLFYISRTLKKTTAHDSQISIFYLMTAIFLFLLTALFMFKVYHIYALFYFAAFLLLVFFVLNRRHLNSEFRKLHYLILIFIFGLAYIVTQNHVYDQLVDEKVTPLDLMALNFFFILFSGMGALALGNYVFLHRAKKIDPAEHAMRRANKRKRDKKFSGAINHQTNDALQQLSEQSMKIDERLMLSWNRFKEGVRRKINLQDEDIPRWMRKPKWFNFFQVEVIFGVLILMLTLIELNNRNILFNVSKFNVVKMQYFYEWLSLFLLFVVGVLYLVFTILIHIRHRGYFGQLFTISILFIEIITSFYLMLFKGISVSLFIPPVIVLLVLLVTPLFFNHLRKNY</sequence>
<evidence type="ECO:0000313" key="3">
    <source>
        <dbReference type="Proteomes" id="UP000295310"/>
    </source>
</evidence>
<feature type="transmembrane region" description="Helical" evidence="1">
    <location>
        <begin position="398"/>
        <end position="418"/>
    </location>
</feature>
<proteinExistence type="predicted"/>
<evidence type="ECO:0000256" key="1">
    <source>
        <dbReference type="SAM" id="Phobius"/>
    </source>
</evidence>
<reference evidence="2 3" key="1">
    <citation type="submission" date="2019-01" db="EMBL/GenBank/DDBJ databases">
        <title>Draft genome sequences of the type strains of six Macrococcus species.</title>
        <authorList>
            <person name="Mazhar S."/>
            <person name="Altermann E."/>
            <person name="Hill C."/>
            <person name="Mcauliffe O."/>
        </authorList>
    </citation>
    <scope>NUCLEOTIDE SEQUENCE [LARGE SCALE GENOMIC DNA]</scope>
    <source>
        <strain evidence="2 3">CCM4811</strain>
    </source>
</reference>
<evidence type="ECO:0000313" key="2">
    <source>
        <dbReference type="EMBL" id="TDL98841.1"/>
    </source>
</evidence>
<dbReference type="Proteomes" id="UP000295310">
    <property type="component" value="Unassembled WGS sequence"/>
</dbReference>
<protein>
    <submittedName>
        <fullName evidence="2">Uncharacterized protein</fullName>
    </submittedName>
</protein>
<feature type="transmembrane region" description="Helical" evidence="1">
    <location>
        <begin position="370"/>
        <end position="392"/>
    </location>
</feature>
<feature type="transmembrane region" description="Helical" evidence="1">
    <location>
        <begin position="75"/>
        <end position="94"/>
    </location>
</feature>
<feature type="transmembrane region" description="Helical" evidence="1">
    <location>
        <begin position="158"/>
        <end position="174"/>
    </location>
</feature>
<keyword evidence="1" id="KW-0812">Transmembrane</keyword>
<comment type="caution">
    <text evidence="2">The sequence shown here is derived from an EMBL/GenBank/DDBJ whole genome shotgun (WGS) entry which is preliminary data.</text>
</comment>
<accession>A0A4R6BG23</accession>
<feature type="transmembrane region" description="Helical" evidence="1">
    <location>
        <begin position="298"/>
        <end position="320"/>
    </location>
</feature>
<feature type="transmembrane region" description="Helical" evidence="1">
    <location>
        <begin position="12"/>
        <end position="29"/>
    </location>
</feature>
<dbReference type="RefSeq" id="WP_133431109.1">
    <property type="nucleotide sequence ID" value="NZ_SCWA01000002.1"/>
</dbReference>
<gene>
    <name evidence="2" type="ORF">ERX27_01730</name>
</gene>
<keyword evidence="3" id="KW-1185">Reference proteome</keyword>
<dbReference type="AlphaFoldDB" id="A0A4R6BG23"/>